<reference evidence="1" key="1">
    <citation type="submission" date="2018-05" db="EMBL/GenBank/DDBJ databases">
        <authorList>
            <person name="Lanie J.A."/>
            <person name="Ng W.-L."/>
            <person name="Kazmierczak K.M."/>
            <person name="Andrzejewski T.M."/>
            <person name="Davidsen T.M."/>
            <person name="Wayne K.J."/>
            <person name="Tettelin H."/>
            <person name="Glass J.I."/>
            <person name="Rusch D."/>
            <person name="Podicherti R."/>
            <person name="Tsui H.-C.T."/>
            <person name="Winkler M.E."/>
        </authorList>
    </citation>
    <scope>NUCLEOTIDE SEQUENCE</scope>
</reference>
<feature type="non-terminal residue" evidence="1">
    <location>
        <position position="31"/>
    </location>
</feature>
<protein>
    <submittedName>
        <fullName evidence="1">Uncharacterized protein</fullName>
    </submittedName>
</protein>
<sequence length="31" mass="3473">MLTSLFTFITSKAGKWITVTTWLLGSVLLIM</sequence>
<dbReference type="AlphaFoldDB" id="A0A382UV66"/>
<proteinExistence type="predicted"/>
<name>A0A382UV66_9ZZZZ</name>
<accession>A0A382UV66</accession>
<evidence type="ECO:0000313" key="1">
    <source>
        <dbReference type="EMBL" id="SVD37588.1"/>
    </source>
</evidence>
<dbReference type="EMBL" id="UINC01146703">
    <property type="protein sequence ID" value="SVD37588.1"/>
    <property type="molecule type" value="Genomic_DNA"/>
</dbReference>
<gene>
    <name evidence="1" type="ORF">METZ01_LOCUS390442</name>
</gene>
<organism evidence="1">
    <name type="scientific">marine metagenome</name>
    <dbReference type="NCBI Taxonomy" id="408172"/>
    <lineage>
        <taxon>unclassified sequences</taxon>
        <taxon>metagenomes</taxon>
        <taxon>ecological metagenomes</taxon>
    </lineage>
</organism>